<accession>A0A0E9VDA7</accession>
<protein>
    <submittedName>
        <fullName evidence="1">Uncharacterized protein</fullName>
    </submittedName>
</protein>
<reference evidence="1" key="1">
    <citation type="submission" date="2014-11" db="EMBL/GenBank/DDBJ databases">
        <authorList>
            <person name="Amaro Gonzalez C."/>
        </authorList>
    </citation>
    <scope>NUCLEOTIDE SEQUENCE</scope>
</reference>
<dbReference type="EMBL" id="GBXM01033147">
    <property type="protein sequence ID" value="JAH75430.1"/>
    <property type="molecule type" value="Transcribed_RNA"/>
</dbReference>
<reference evidence="1" key="2">
    <citation type="journal article" date="2015" name="Fish Shellfish Immunol.">
        <title>Early steps in the European eel (Anguilla anguilla)-Vibrio vulnificus interaction in the gills: Role of the RtxA13 toxin.</title>
        <authorList>
            <person name="Callol A."/>
            <person name="Pajuelo D."/>
            <person name="Ebbesson L."/>
            <person name="Teles M."/>
            <person name="MacKenzie S."/>
            <person name="Amaro C."/>
        </authorList>
    </citation>
    <scope>NUCLEOTIDE SEQUENCE</scope>
</reference>
<sequence>MARMGDALGWKAL</sequence>
<proteinExistence type="predicted"/>
<name>A0A0E9VDA7_ANGAN</name>
<organism evidence="1">
    <name type="scientific">Anguilla anguilla</name>
    <name type="common">European freshwater eel</name>
    <name type="synonym">Muraena anguilla</name>
    <dbReference type="NCBI Taxonomy" id="7936"/>
    <lineage>
        <taxon>Eukaryota</taxon>
        <taxon>Metazoa</taxon>
        <taxon>Chordata</taxon>
        <taxon>Craniata</taxon>
        <taxon>Vertebrata</taxon>
        <taxon>Euteleostomi</taxon>
        <taxon>Actinopterygii</taxon>
        <taxon>Neopterygii</taxon>
        <taxon>Teleostei</taxon>
        <taxon>Anguilliformes</taxon>
        <taxon>Anguillidae</taxon>
        <taxon>Anguilla</taxon>
    </lineage>
</organism>
<evidence type="ECO:0000313" key="1">
    <source>
        <dbReference type="EMBL" id="JAH75430.1"/>
    </source>
</evidence>